<dbReference type="OrthoDB" id="10545582at2759"/>
<feature type="non-terminal residue" evidence="2">
    <location>
        <position position="1"/>
    </location>
</feature>
<dbReference type="Proteomes" id="UP000752696">
    <property type="component" value="Unassembled WGS sequence"/>
</dbReference>
<keyword evidence="3" id="KW-1185">Reference proteome</keyword>
<feature type="compositionally biased region" description="Polar residues" evidence="1">
    <location>
        <begin position="181"/>
        <end position="190"/>
    </location>
</feature>
<accession>A0A6V7HB83</accession>
<reference evidence="2" key="1">
    <citation type="submission" date="2020-07" db="EMBL/GenBank/DDBJ databases">
        <authorList>
            <person name="Nazaruddin N."/>
        </authorList>
    </citation>
    <scope>NUCLEOTIDE SEQUENCE</scope>
</reference>
<sequence>DERNNRVALRSVETFKFDTTTRRSLIFILSRCRHLPFENYNNKECRHLYTDSLSTITGVNVDTETLMQSVASRRASSSISLGSSSSLFVSEKFPVMSFVGRFPCRTEKLNAKVLSDIQFHDAAGKRDLRTPSRRDLDTVDNYNNGVKEDEAKPFYTALARAAKQQRDKIAVIFCEGVDPNATHSNPSTGPGNCAASLAEK</sequence>
<comment type="caution">
    <text evidence="2">The sequence shown here is derived from an EMBL/GenBank/DDBJ whole genome shotgun (WGS) entry which is preliminary data.</text>
</comment>
<feature type="region of interest" description="Disordered" evidence="1">
    <location>
        <begin position="180"/>
        <end position="200"/>
    </location>
</feature>
<dbReference type="EMBL" id="CAJDYZ010010110">
    <property type="protein sequence ID" value="CAD1477589.1"/>
    <property type="molecule type" value="Genomic_DNA"/>
</dbReference>
<evidence type="ECO:0000313" key="2">
    <source>
        <dbReference type="EMBL" id="CAD1477589.1"/>
    </source>
</evidence>
<dbReference type="AlphaFoldDB" id="A0A6V7HB83"/>
<name>A0A6V7HB83_9HYME</name>
<gene>
    <name evidence="2" type="ORF">MHI_LOCUS736990</name>
</gene>
<evidence type="ECO:0000313" key="3">
    <source>
        <dbReference type="Proteomes" id="UP000752696"/>
    </source>
</evidence>
<organism evidence="2 3">
    <name type="scientific">Heterotrigona itama</name>
    <dbReference type="NCBI Taxonomy" id="395501"/>
    <lineage>
        <taxon>Eukaryota</taxon>
        <taxon>Metazoa</taxon>
        <taxon>Ecdysozoa</taxon>
        <taxon>Arthropoda</taxon>
        <taxon>Hexapoda</taxon>
        <taxon>Insecta</taxon>
        <taxon>Pterygota</taxon>
        <taxon>Neoptera</taxon>
        <taxon>Endopterygota</taxon>
        <taxon>Hymenoptera</taxon>
        <taxon>Apocrita</taxon>
        <taxon>Aculeata</taxon>
        <taxon>Apoidea</taxon>
        <taxon>Anthophila</taxon>
        <taxon>Apidae</taxon>
        <taxon>Heterotrigona</taxon>
    </lineage>
</organism>
<feature type="non-terminal residue" evidence="2">
    <location>
        <position position="200"/>
    </location>
</feature>
<proteinExistence type="predicted"/>
<evidence type="ECO:0000256" key="1">
    <source>
        <dbReference type="SAM" id="MobiDB-lite"/>
    </source>
</evidence>
<protein>
    <submittedName>
        <fullName evidence="2">Uncharacterized protein</fullName>
    </submittedName>
</protein>